<proteinExistence type="predicted"/>
<evidence type="ECO:0000313" key="1">
    <source>
        <dbReference type="EMBL" id="OIR18978.1"/>
    </source>
</evidence>
<dbReference type="AlphaFoldDB" id="A0A1J5TDG0"/>
<gene>
    <name evidence="1" type="ORF">GALL_13220</name>
</gene>
<comment type="caution">
    <text evidence="1">The sequence shown here is derived from an EMBL/GenBank/DDBJ whole genome shotgun (WGS) entry which is preliminary data.</text>
</comment>
<protein>
    <submittedName>
        <fullName evidence="1">Uncharacterized protein</fullName>
    </submittedName>
</protein>
<sequence>MTTFSTSSYHQLTGHLTEIERWLRSMAVPVGRVALYRKTMERLTEVHAAGRIPETFSPDEIQSLILTFLEIEELKFINEHLAQVRDADLPSKLATTVGGPELTRGENPTKSNNHARNVLFELTLAATLASAGFMLEASGICDLRTSFEGRPVFIECKRPQSPGHVDRAIKDGMKQLERRLTGGPLGSLGILAISASKVITQGTQVFRVPTREAIVHQILSEEDSFMRRHGLTWIRKAPPNVIAVIVHIAAVGIANDEGQLYSGKQYVVHPIEGRPDAEIALTRRFYQQFTQRTICA</sequence>
<reference evidence="1" key="1">
    <citation type="submission" date="2016-10" db="EMBL/GenBank/DDBJ databases">
        <title>Sequence of Gallionella enrichment culture.</title>
        <authorList>
            <person name="Poehlein A."/>
            <person name="Muehling M."/>
            <person name="Daniel R."/>
        </authorList>
    </citation>
    <scope>NUCLEOTIDE SEQUENCE</scope>
</reference>
<accession>A0A1J5TDG0</accession>
<name>A0A1J5TDG0_9ZZZZ</name>
<organism evidence="1">
    <name type="scientific">mine drainage metagenome</name>
    <dbReference type="NCBI Taxonomy" id="410659"/>
    <lineage>
        <taxon>unclassified sequences</taxon>
        <taxon>metagenomes</taxon>
        <taxon>ecological metagenomes</taxon>
    </lineage>
</organism>
<dbReference type="EMBL" id="MLJW01000002">
    <property type="protein sequence ID" value="OIR18978.1"/>
    <property type="molecule type" value="Genomic_DNA"/>
</dbReference>